<proteinExistence type="inferred from homology"/>
<comment type="similarity">
    <text evidence="1">Belongs to the short-chain dehydrogenases/reductases (SDR) family.</text>
</comment>
<sequence>MLLKDKVIVITGIGPGMGAKMAVEGARVGAKVVMVSRSDFVMKDVLAQIAAEGGEAIAVQADVAKQDDCNRAAAAAVEAFGKIDGLINSAYYHPPMVPLLDNDADDLRTAYDVIVLGALNMVRAVLPSFQAAGKGAVVNIGTMANRKPLIGEGGYVLAKAALASLTRQLAHELGPQNIRVNTTIMGWLGGPAVEMFLEWKAMSSGRTKDEVVAETVGRIALGKIPPDEECGKAALMLLSDFASQVTGASLDVNGGEFMAP</sequence>
<dbReference type="GO" id="GO:0016491">
    <property type="term" value="F:oxidoreductase activity"/>
    <property type="evidence" value="ECO:0007669"/>
    <property type="project" value="UniProtKB-KW"/>
</dbReference>
<dbReference type="EMBL" id="QYUK01000011">
    <property type="protein sequence ID" value="RJF89445.1"/>
    <property type="molecule type" value="Genomic_DNA"/>
</dbReference>
<dbReference type="Proteomes" id="UP000284605">
    <property type="component" value="Unassembled WGS sequence"/>
</dbReference>
<gene>
    <name evidence="3" type="ORF">D3874_22765</name>
</gene>
<evidence type="ECO:0000313" key="4">
    <source>
        <dbReference type="Proteomes" id="UP000284605"/>
    </source>
</evidence>
<name>A0A418WHI0_9PROT</name>
<dbReference type="AlphaFoldDB" id="A0A418WHI0"/>
<dbReference type="NCBIfam" id="NF005909">
    <property type="entry name" value="PRK07890.1"/>
    <property type="match status" value="1"/>
</dbReference>
<evidence type="ECO:0000256" key="2">
    <source>
        <dbReference type="ARBA" id="ARBA00023002"/>
    </source>
</evidence>
<accession>A0A418WHI0</accession>
<dbReference type="InterPro" id="IPR002347">
    <property type="entry name" value="SDR_fam"/>
</dbReference>
<keyword evidence="4" id="KW-1185">Reference proteome</keyword>
<organism evidence="3 4">
    <name type="scientific">Oleomonas cavernae</name>
    <dbReference type="NCBI Taxonomy" id="2320859"/>
    <lineage>
        <taxon>Bacteria</taxon>
        <taxon>Pseudomonadati</taxon>
        <taxon>Pseudomonadota</taxon>
        <taxon>Alphaproteobacteria</taxon>
        <taxon>Acetobacterales</taxon>
        <taxon>Acetobacteraceae</taxon>
        <taxon>Oleomonas</taxon>
    </lineage>
</organism>
<evidence type="ECO:0000256" key="1">
    <source>
        <dbReference type="ARBA" id="ARBA00006484"/>
    </source>
</evidence>
<dbReference type="SUPFAM" id="SSF51735">
    <property type="entry name" value="NAD(P)-binding Rossmann-fold domains"/>
    <property type="match status" value="1"/>
</dbReference>
<keyword evidence="2" id="KW-0560">Oxidoreductase</keyword>
<dbReference type="InterPro" id="IPR036291">
    <property type="entry name" value="NAD(P)-bd_dom_sf"/>
</dbReference>
<dbReference type="PANTHER" id="PTHR24321:SF8">
    <property type="entry name" value="ESTRADIOL 17-BETA-DEHYDROGENASE 8-RELATED"/>
    <property type="match status" value="1"/>
</dbReference>
<comment type="caution">
    <text evidence="3">The sequence shown here is derived from an EMBL/GenBank/DDBJ whole genome shotgun (WGS) entry which is preliminary data.</text>
</comment>
<evidence type="ECO:0000313" key="3">
    <source>
        <dbReference type="EMBL" id="RJF89445.1"/>
    </source>
</evidence>
<dbReference type="PRINTS" id="PR00081">
    <property type="entry name" value="GDHRDH"/>
</dbReference>
<protein>
    <submittedName>
        <fullName evidence="3">SDR family oxidoreductase</fullName>
    </submittedName>
</protein>
<dbReference type="RefSeq" id="WP_119781320.1">
    <property type="nucleotide sequence ID" value="NZ_QYUK01000011.1"/>
</dbReference>
<dbReference type="PANTHER" id="PTHR24321">
    <property type="entry name" value="DEHYDROGENASES, SHORT CHAIN"/>
    <property type="match status" value="1"/>
</dbReference>
<dbReference type="PRINTS" id="PR00080">
    <property type="entry name" value="SDRFAMILY"/>
</dbReference>
<dbReference type="Pfam" id="PF13561">
    <property type="entry name" value="adh_short_C2"/>
    <property type="match status" value="1"/>
</dbReference>
<dbReference type="Gene3D" id="3.40.50.720">
    <property type="entry name" value="NAD(P)-binding Rossmann-like Domain"/>
    <property type="match status" value="1"/>
</dbReference>
<dbReference type="OrthoDB" id="9780084at2"/>
<dbReference type="CDD" id="cd05233">
    <property type="entry name" value="SDR_c"/>
    <property type="match status" value="1"/>
</dbReference>
<reference evidence="3 4" key="1">
    <citation type="submission" date="2018-09" db="EMBL/GenBank/DDBJ databases">
        <authorList>
            <person name="Zhu H."/>
        </authorList>
    </citation>
    <scope>NUCLEOTIDE SEQUENCE [LARGE SCALE GENOMIC DNA]</scope>
    <source>
        <strain evidence="3 4">K1W22B-8</strain>
    </source>
</reference>